<name>A0A9W6FDQ9_9FIRM</name>
<accession>A0A9W6FDQ9</accession>
<dbReference type="Proteomes" id="UP001145145">
    <property type="component" value="Unassembled WGS sequence"/>
</dbReference>
<organism evidence="1 2">
    <name type="scientific">Sellimonas catena</name>
    <dbReference type="NCBI Taxonomy" id="2994035"/>
    <lineage>
        <taxon>Bacteria</taxon>
        <taxon>Bacillati</taxon>
        <taxon>Bacillota</taxon>
        <taxon>Clostridia</taxon>
        <taxon>Lachnospirales</taxon>
        <taxon>Lachnospiraceae</taxon>
        <taxon>Sellimonas</taxon>
    </lineage>
</organism>
<evidence type="ECO:0000313" key="1">
    <source>
        <dbReference type="EMBL" id="GLG05949.1"/>
    </source>
</evidence>
<keyword evidence="2" id="KW-1185">Reference proteome</keyword>
<dbReference type="AlphaFoldDB" id="A0A9W6FDQ9"/>
<reference evidence="1 2" key="1">
    <citation type="journal article" date="2023" name="Int. J. Syst. Evol. Microbiol.">
        <title>Sellimonas catena sp. nov., isolated from human faeces.</title>
        <authorList>
            <person name="Hisatomi A."/>
            <person name="Ohkuma M."/>
            <person name="Sakamoto M."/>
        </authorList>
    </citation>
    <scope>NUCLEOTIDE SEQUENCE [LARGE SCALE GENOMIC DNA]</scope>
    <source>
        <strain evidence="1 2">12EGH17</strain>
    </source>
</reference>
<comment type="caution">
    <text evidence="1">The sequence shown here is derived from an EMBL/GenBank/DDBJ whole genome shotgun (WGS) entry which is preliminary data.</text>
</comment>
<evidence type="ECO:0000313" key="2">
    <source>
        <dbReference type="Proteomes" id="UP001145145"/>
    </source>
</evidence>
<protein>
    <submittedName>
        <fullName evidence="1">Uncharacterized protein</fullName>
    </submittedName>
</protein>
<dbReference type="RefSeq" id="WP_281873877.1">
    <property type="nucleotide sequence ID" value="NZ_BSBO01000041.1"/>
</dbReference>
<gene>
    <name evidence="1" type="ORF">Selli1_31230</name>
</gene>
<proteinExistence type="predicted"/>
<sequence>MKLVRILNKAIEEIDILEEYYKEQYNTTSRHVKEEMDKYKYGLAIYKYLCGRIHNEKEPHCMNEGEKKFIAEELVVIEDENESDDVQYKLKEPEKYIDKYELDPFVAEKRSGSLIKQTITLNESVIIMLLIRFESIISEIYKELLIAFPDAYLKDKSITYSELISLNSDIEEIKKAFIDSEIDEFMRRPLKEWYSTFEQKHKCHFNFGEDFEQFREIYYRRNVVVHNQGRANSSYLNNVSEKYTCEIGANLTPTHKYLLDAIDCTRIAILETVLGLMKICSDNAEVREFLFSIGFRYMTENKWKVSKYIFNILMNIKGQSEVDLWLNKANYYVSCKNLEGIDTIRTAVEKIDISVMTSRLAIAKPALLDDFDEVTRILDDLIGNGIDANDIKSWPMFIQYRESGEYPKLIERHKDLFEIETYSASEIICLSNQEAKTKKD</sequence>
<dbReference type="EMBL" id="BSBO01000041">
    <property type="protein sequence ID" value="GLG05949.1"/>
    <property type="molecule type" value="Genomic_DNA"/>
</dbReference>